<organism evidence="1 2">
    <name type="scientific">Acetobacter oeni</name>
    <dbReference type="NCBI Taxonomy" id="304077"/>
    <lineage>
        <taxon>Bacteria</taxon>
        <taxon>Pseudomonadati</taxon>
        <taxon>Pseudomonadota</taxon>
        <taxon>Alphaproteobacteria</taxon>
        <taxon>Acetobacterales</taxon>
        <taxon>Acetobacteraceae</taxon>
        <taxon>Acetobacter</taxon>
    </lineage>
</organism>
<protein>
    <submittedName>
        <fullName evidence="1">Uncharacterized protein</fullName>
    </submittedName>
</protein>
<comment type="caution">
    <text evidence="1">The sequence shown here is derived from an EMBL/GenBank/DDBJ whole genome shotgun (WGS) entry which is preliminary data.</text>
</comment>
<reference evidence="1 2" key="1">
    <citation type="submission" date="2019-07" db="EMBL/GenBank/DDBJ databases">
        <title>Whole genome shotgun sequence of Acetobacter oeni NBRC 105207.</title>
        <authorList>
            <person name="Hosoyama A."/>
            <person name="Uohara A."/>
            <person name="Ohji S."/>
            <person name="Ichikawa N."/>
        </authorList>
    </citation>
    <scope>NUCLEOTIDE SEQUENCE [LARGE SCALE GENOMIC DNA]</scope>
    <source>
        <strain evidence="1 2">NBRC 105207</strain>
    </source>
</reference>
<dbReference type="EMBL" id="BJYG01000011">
    <property type="protein sequence ID" value="GEN62820.1"/>
    <property type="molecule type" value="Genomic_DNA"/>
</dbReference>
<sequence length="62" mass="7026">MPHPGRRHRAGHAFLKVTAARQQNITIERPLAYLMQVVRRLAIDGLRAGKIRRTDDIADIAI</sequence>
<evidence type="ECO:0000313" key="1">
    <source>
        <dbReference type="EMBL" id="GEN62820.1"/>
    </source>
</evidence>
<dbReference type="Proteomes" id="UP000321746">
    <property type="component" value="Unassembled WGS sequence"/>
</dbReference>
<accession>A0A511XIQ2</accession>
<proteinExistence type="predicted"/>
<name>A0A511XIQ2_9PROT</name>
<keyword evidence="2" id="KW-1185">Reference proteome</keyword>
<dbReference type="AlphaFoldDB" id="A0A511XIQ2"/>
<evidence type="ECO:0000313" key="2">
    <source>
        <dbReference type="Proteomes" id="UP000321746"/>
    </source>
</evidence>
<gene>
    <name evidence="1" type="ORF">AOE01nite_10440</name>
</gene>